<feature type="non-terminal residue" evidence="1">
    <location>
        <position position="1"/>
    </location>
</feature>
<sequence length="250" mass="27813">DPMADKCYGISPYNYCLNNPFRLIDPNGMWPGDPLLQPFGRYQYGSNAVLNTLKFIHNTVASAVNTPINMINGLADETQYIYNSGVGSYLSSGTKNIGDAVSSELSYRINTSVSQQASDTWQAMKDPENWENATATAALMLGPMKKVSSTLKGSASVVSTGTEATTVVKVHGNSLKSQRPTWGYKLYSTDGTFLKNGITSQIIPEKRYTKSFMEDKRMIDPILFPNRQAAWDWEYQQNLIQRGPLNKNMH</sequence>
<protein>
    <recommendedName>
        <fullName evidence="3">RHS repeat-associated core domain-containing protein</fullName>
    </recommendedName>
</protein>
<comment type="caution">
    <text evidence="1">The sequence shown here is derived from an EMBL/GenBank/DDBJ whole genome shotgun (WGS) entry which is preliminary data.</text>
</comment>
<gene>
    <name evidence="1" type="ORF">QHG74_22795</name>
</gene>
<accession>A0ABU5HXK0</accession>
<evidence type="ECO:0008006" key="3">
    <source>
        <dbReference type="Google" id="ProtNLM"/>
    </source>
</evidence>
<dbReference type="Proteomes" id="UP001292913">
    <property type="component" value="Unassembled WGS sequence"/>
</dbReference>
<proteinExistence type="predicted"/>
<evidence type="ECO:0000313" key="2">
    <source>
        <dbReference type="Proteomes" id="UP001292913"/>
    </source>
</evidence>
<evidence type="ECO:0000313" key="1">
    <source>
        <dbReference type="EMBL" id="MDY7260544.1"/>
    </source>
</evidence>
<keyword evidence="2" id="KW-1185">Reference proteome</keyword>
<organism evidence="1 2">
    <name type="scientific">Bacteroides vicugnae</name>
    <dbReference type="NCBI Taxonomy" id="3037989"/>
    <lineage>
        <taxon>Bacteria</taxon>
        <taxon>Pseudomonadati</taxon>
        <taxon>Bacteroidota</taxon>
        <taxon>Bacteroidia</taxon>
        <taxon>Bacteroidales</taxon>
        <taxon>Bacteroidaceae</taxon>
        <taxon>Bacteroides</taxon>
    </lineage>
</organism>
<reference evidence="1 2" key="1">
    <citation type="submission" date="2023-04" db="EMBL/GenBank/DDBJ databases">
        <title>Bacteroides pacosi sp. nov., isolated from the fecal material of an alpaca.</title>
        <authorList>
            <person name="Miller S."/>
            <person name="Hendry M."/>
            <person name="King J."/>
            <person name="Sankaranarayanan K."/>
            <person name="Lawson P.A."/>
        </authorList>
    </citation>
    <scope>NUCLEOTIDE SEQUENCE [LARGE SCALE GENOMIC DNA]</scope>
    <source>
        <strain evidence="1 2">A2-P53</strain>
    </source>
</reference>
<name>A0ABU5HXK0_9BACE</name>
<dbReference type="EMBL" id="JARZAK010000033">
    <property type="protein sequence ID" value="MDY7260544.1"/>
    <property type="molecule type" value="Genomic_DNA"/>
</dbReference>